<evidence type="ECO:0000256" key="9">
    <source>
        <dbReference type="NCBIfam" id="TIGR00938"/>
    </source>
</evidence>
<organism evidence="11 12">
    <name type="scientific">Asticcacaulis machinosus</name>
    <dbReference type="NCBI Taxonomy" id="2984211"/>
    <lineage>
        <taxon>Bacteria</taxon>
        <taxon>Pseudomonadati</taxon>
        <taxon>Pseudomonadota</taxon>
        <taxon>Alphaproteobacteria</taxon>
        <taxon>Caulobacterales</taxon>
        <taxon>Caulobacteraceae</taxon>
        <taxon>Asticcacaulis</taxon>
    </lineage>
</organism>
<dbReference type="Pfam" id="PF01636">
    <property type="entry name" value="APH"/>
    <property type="match status" value="1"/>
</dbReference>
<dbReference type="InterPro" id="IPR002575">
    <property type="entry name" value="Aminoglycoside_PTrfase"/>
</dbReference>
<reference evidence="11 12" key="1">
    <citation type="submission" date="2023-01" db="EMBL/GenBank/DDBJ databases">
        <title>Novel species of the genus Asticcacaulis isolated from rivers.</title>
        <authorList>
            <person name="Lu H."/>
        </authorList>
    </citation>
    <scope>NUCLEOTIDE SEQUENCE [LARGE SCALE GENOMIC DNA]</scope>
    <source>
        <strain evidence="11 12">LKC15W</strain>
    </source>
</reference>
<dbReference type="HAMAP" id="MF_00301">
    <property type="entry name" value="Homoser_kinase_2"/>
    <property type="match status" value="1"/>
</dbReference>
<keyword evidence="6 8" id="KW-0067">ATP-binding</keyword>
<dbReference type="SUPFAM" id="SSF56112">
    <property type="entry name" value="Protein kinase-like (PK-like)"/>
    <property type="match status" value="1"/>
</dbReference>
<evidence type="ECO:0000256" key="7">
    <source>
        <dbReference type="ARBA" id="ARBA00038240"/>
    </source>
</evidence>
<comment type="pathway">
    <text evidence="8">Amino-acid biosynthesis; L-threonine biosynthesis; L-threonine from L-aspartate: step 4/5.</text>
</comment>
<keyword evidence="12" id="KW-1185">Reference proteome</keyword>
<keyword evidence="2 8" id="KW-0808">Transferase</keyword>
<name>A0ABT5HL67_9CAUL</name>
<feature type="domain" description="Aminoglycoside phosphotransferase" evidence="10">
    <location>
        <begin position="27"/>
        <end position="261"/>
    </location>
</feature>
<evidence type="ECO:0000256" key="1">
    <source>
        <dbReference type="ARBA" id="ARBA00022605"/>
    </source>
</evidence>
<dbReference type="RefSeq" id="WP_272745301.1">
    <property type="nucleotide sequence ID" value="NZ_JAQQKV010000002.1"/>
</dbReference>
<protein>
    <recommendedName>
        <fullName evidence="8 9">Homoserine kinase</fullName>
        <shortName evidence="8">HK</shortName>
        <shortName evidence="8">HSK</shortName>
        <ecNumber evidence="8 9">2.7.1.39</ecNumber>
    </recommendedName>
</protein>
<comment type="catalytic activity">
    <reaction evidence="8">
        <text>L-homoserine + ATP = O-phospho-L-homoserine + ADP + H(+)</text>
        <dbReference type="Rhea" id="RHEA:13985"/>
        <dbReference type="ChEBI" id="CHEBI:15378"/>
        <dbReference type="ChEBI" id="CHEBI:30616"/>
        <dbReference type="ChEBI" id="CHEBI:57476"/>
        <dbReference type="ChEBI" id="CHEBI:57590"/>
        <dbReference type="ChEBI" id="CHEBI:456216"/>
        <dbReference type="EC" id="2.7.1.39"/>
    </reaction>
</comment>
<dbReference type="GO" id="GO:0004413">
    <property type="term" value="F:homoserine kinase activity"/>
    <property type="evidence" value="ECO:0007669"/>
    <property type="project" value="UniProtKB-EC"/>
</dbReference>
<keyword evidence="1 8" id="KW-0028">Amino-acid biosynthesis</keyword>
<keyword evidence="3 8" id="KW-0791">Threonine biosynthesis</keyword>
<keyword evidence="5 8" id="KW-0418">Kinase</keyword>
<dbReference type="Gene3D" id="3.90.1200.10">
    <property type="match status" value="1"/>
</dbReference>
<sequence length="325" mass="36320">MAVFTPVSLEEARAYLSQYDIGDLIHLEGIEEGVSNTNFKVETTTGLYALTLFEAATPIDDLPYFMDYTLHLDRKGYPAPGPAIMRSGETIGEVSGRKAALIKWLPGRWPRNPDTRHAASAGEYLAKLHKVGADFAQTRENSMGIAAWPHLIARCEPKAGQSVRAMAILEDFRKELDFLKSVWPKSGALESGAIHADYFTDNVLMDDDGNVTGVIDYYYACTDFYAYDLAVSLNAWGFTPGGQAQPEMIAAFARAYHAERPLSDAEVEALPLFARGSAVRFTLTRLYDLLNHDPSWVVKPKDPEAFYRRLDYHRAIKDGWAYFET</sequence>
<evidence type="ECO:0000259" key="10">
    <source>
        <dbReference type="Pfam" id="PF01636"/>
    </source>
</evidence>
<dbReference type="InterPro" id="IPR011009">
    <property type="entry name" value="Kinase-like_dom_sf"/>
</dbReference>
<dbReference type="Gene3D" id="3.30.200.20">
    <property type="entry name" value="Phosphorylase Kinase, domain 1"/>
    <property type="match status" value="1"/>
</dbReference>
<dbReference type="InterPro" id="IPR005280">
    <property type="entry name" value="Homoserine_kinase_II"/>
</dbReference>
<evidence type="ECO:0000313" key="11">
    <source>
        <dbReference type="EMBL" id="MDC7676987.1"/>
    </source>
</evidence>
<dbReference type="InterPro" id="IPR050249">
    <property type="entry name" value="Pseudomonas-type_ThrB"/>
</dbReference>
<evidence type="ECO:0000256" key="6">
    <source>
        <dbReference type="ARBA" id="ARBA00022840"/>
    </source>
</evidence>
<evidence type="ECO:0000256" key="5">
    <source>
        <dbReference type="ARBA" id="ARBA00022777"/>
    </source>
</evidence>
<dbReference type="NCBIfam" id="NF003558">
    <property type="entry name" value="PRK05231.1"/>
    <property type="match status" value="1"/>
</dbReference>
<dbReference type="PANTHER" id="PTHR21064">
    <property type="entry name" value="AMINOGLYCOSIDE PHOSPHOTRANSFERASE DOMAIN-CONTAINING PROTEIN-RELATED"/>
    <property type="match status" value="1"/>
</dbReference>
<dbReference type="Proteomes" id="UP001218579">
    <property type="component" value="Unassembled WGS sequence"/>
</dbReference>
<evidence type="ECO:0000256" key="3">
    <source>
        <dbReference type="ARBA" id="ARBA00022697"/>
    </source>
</evidence>
<accession>A0ABT5HL67</accession>
<evidence type="ECO:0000256" key="2">
    <source>
        <dbReference type="ARBA" id="ARBA00022679"/>
    </source>
</evidence>
<dbReference type="EMBL" id="JAQQKV010000002">
    <property type="protein sequence ID" value="MDC7676987.1"/>
    <property type="molecule type" value="Genomic_DNA"/>
</dbReference>
<comment type="similarity">
    <text evidence="7 8">Belongs to the pseudomonas-type ThrB family.</text>
</comment>
<dbReference type="CDD" id="cd05153">
    <property type="entry name" value="HomoserineK_II"/>
    <property type="match status" value="1"/>
</dbReference>
<dbReference type="NCBIfam" id="TIGR00938">
    <property type="entry name" value="thrB_alt"/>
    <property type="match status" value="1"/>
</dbReference>
<gene>
    <name evidence="8" type="primary">thrB</name>
    <name evidence="11" type="ORF">PQU98_12640</name>
</gene>
<evidence type="ECO:0000256" key="4">
    <source>
        <dbReference type="ARBA" id="ARBA00022741"/>
    </source>
</evidence>
<dbReference type="PANTHER" id="PTHR21064:SF6">
    <property type="entry name" value="AMINOGLYCOSIDE PHOSPHOTRANSFERASE DOMAIN-CONTAINING PROTEIN"/>
    <property type="match status" value="1"/>
</dbReference>
<evidence type="ECO:0000256" key="8">
    <source>
        <dbReference type="HAMAP-Rule" id="MF_00301"/>
    </source>
</evidence>
<comment type="caution">
    <text evidence="11">The sequence shown here is derived from an EMBL/GenBank/DDBJ whole genome shotgun (WGS) entry which is preliminary data.</text>
</comment>
<evidence type="ECO:0000313" key="12">
    <source>
        <dbReference type="Proteomes" id="UP001218579"/>
    </source>
</evidence>
<dbReference type="EC" id="2.7.1.39" evidence="8 9"/>
<keyword evidence="4 8" id="KW-0547">Nucleotide-binding</keyword>
<proteinExistence type="inferred from homology"/>